<evidence type="ECO:0000313" key="3">
    <source>
        <dbReference type="EMBL" id="MBU2664487.1"/>
    </source>
</evidence>
<keyword evidence="2" id="KW-0472">Membrane</keyword>
<evidence type="ECO:0000256" key="2">
    <source>
        <dbReference type="SAM" id="Phobius"/>
    </source>
</evidence>
<keyword evidence="4" id="KW-1185">Reference proteome</keyword>
<dbReference type="EMBL" id="JAHKKG010000004">
    <property type="protein sequence ID" value="MBU2664487.1"/>
    <property type="molecule type" value="Genomic_DNA"/>
</dbReference>
<proteinExistence type="predicted"/>
<keyword evidence="1" id="KW-0175">Coiled coil</keyword>
<dbReference type="RefSeq" id="WP_215787969.1">
    <property type="nucleotide sequence ID" value="NZ_JAHKKG010000004.1"/>
</dbReference>
<gene>
    <name evidence="3" type="ORF">KOI35_13370</name>
</gene>
<accession>A0ABS5YM30</accession>
<protein>
    <recommendedName>
        <fullName evidence="5">DNA recombination protein RmuC</fullName>
    </recommendedName>
</protein>
<name>A0ABS5YM30_9ACTN</name>
<evidence type="ECO:0000313" key="4">
    <source>
        <dbReference type="Proteomes" id="UP001519654"/>
    </source>
</evidence>
<evidence type="ECO:0008006" key="5">
    <source>
        <dbReference type="Google" id="ProtNLM"/>
    </source>
</evidence>
<feature type="transmembrane region" description="Helical" evidence="2">
    <location>
        <begin position="6"/>
        <end position="24"/>
    </location>
</feature>
<reference evidence="3 4" key="1">
    <citation type="submission" date="2021-06" db="EMBL/GenBank/DDBJ databases">
        <title>Actinoplanes lichenicola sp. nov., and Actinoplanes ovalisporus sp. nov., isolated from lichen in Thailand.</title>
        <authorList>
            <person name="Saeng-In P."/>
            <person name="Kanchanasin P."/>
            <person name="Yuki M."/>
            <person name="Kudo T."/>
            <person name="Ohkuma M."/>
            <person name="Phongsopitanun W."/>
            <person name="Tanasupawat S."/>
        </authorList>
    </citation>
    <scope>NUCLEOTIDE SEQUENCE [LARGE SCALE GENOMIC DNA]</scope>
    <source>
        <strain evidence="3 4">NBRC 110975</strain>
    </source>
</reference>
<keyword evidence="2" id="KW-0812">Transmembrane</keyword>
<comment type="caution">
    <text evidence="3">The sequence shown here is derived from an EMBL/GenBank/DDBJ whole genome shotgun (WGS) entry which is preliminary data.</text>
</comment>
<feature type="coiled-coil region" evidence="1">
    <location>
        <begin position="36"/>
        <end position="70"/>
    </location>
</feature>
<sequence>MWIWIAVVVVAVIILGAAGFRLLGRLDGLRRAALRLQKRQADAAVLQQSAAELQEKLLDVQQRAESMQEHAVFAKK</sequence>
<organism evidence="3 4">
    <name type="scientific">Paractinoplanes bogorensis</name>
    <dbReference type="NCBI Taxonomy" id="1610840"/>
    <lineage>
        <taxon>Bacteria</taxon>
        <taxon>Bacillati</taxon>
        <taxon>Actinomycetota</taxon>
        <taxon>Actinomycetes</taxon>
        <taxon>Micromonosporales</taxon>
        <taxon>Micromonosporaceae</taxon>
        <taxon>Paractinoplanes</taxon>
    </lineage>
</organism>
<keyword evidence="2" id="KW-1133">Transmembrane helix</keyword>
<evidence type="ECO:0000256" key="1">
    <source>
        <dbReference type="SAM" id="Coils"/>
    </source>
</evidence>
<dbReference type="Proteomes" id="UP001519654">
    <property type="component" value="Unassembled WGS sequence"/>
</dbReference>